<accession>A0A0F9FNP3</accession>
<evidence type="ECO:0000256" key="2">
    <source>
        <dbReference type="ARBA" id="ARBA00022642"/>
    </source>
</evidence>
<name>A0A0F9FNP3_9ZZZZ</name>
<evidence type="ECO:0000259" key="10">
    <source>
        <dbReference type="Pfam" id="PF18127"/>
    </source>
</evidence>
<evidence type="ECO:0000256" key="3">
    <source>
        <dbReference type="ARBA" id="ARBA00022676"/>
    </source>
</evidence>
<dbReference type="SUPFAM" id="SSF54675">
    <property type="entry name" value="Nicotinate/Quinolinate PRTase N-terminal domain-like"/>
    <property type="match status" value="1"/>
</dbReference>
<comment type="pathway">
    <text evidence="5">Cofactor biosynthesis; NAD(+) biosynthesis; nicotinamide D-ribonucleotide from 5-phospho-alpha-D-ribose 1-diphosphate and nicotinamide: step 1/1.</text>
</comment>
<dbReference type="GO" id="GO:0047280">
    <property type="term" value="F:nicotinamide phosphoribosyltransferase activity"/>
    <property type="evidence" value="ECO:0007669"/>
    <property type="project" value="UniProtKB-EC"/>
</dbReference>
<dbReference type="PIRSF" id="PIRSF005943">
    <property type="entry name" value="NMPRT"/>
    <property type="match status" value="1"/>
</dbReference>
<gene>
    <name evidence="11" type="ORF">LCGC14_2008180</name>
</gene>
<evidence type="ECO:0000256" key="5">
    <source>
        <dbReference type="ARBA" id="ARBA00035007"/>
    </source>
</evidence>
<dbReference type="SUPFAM" id="SSF51690">
    <property type="entry name" value="Nicotinate/Quinolinate PRTase C-terminal domain-like"/>
    <property type="match status" value="1"/>
</dbReference>
<protein>
    <recommendedName>
        <fullName evidence="7">Nicotinamide phosphoribosyltransferase</fullName>
        <ecNumber evidence="6">2.4.2.12</ecNumber>
    </recommendedName>
</protein>
<dbReference type="EMBL" id="LAZR01022957">
    <property type="protein sequence ID" value="KKL80101.1"/>
    <property type="molecule type" value="Genomic_DNA"/>
</dbReference>
<organism evidence="11">
    <name type="scientific">marine sediment metagenome</name>
    <dbReference type="NCBI Taxonomy" id="412755"/>
    <lineage>
        <taxon>unclassified sequences</taxon>
        <taxon>metagenomes</taxon>
        <taxon>ecological metagenomes</taxon>
    </lineage>
</organism>
<evidence type="ECO:0000256" key="7">
    <source>
        <dbReference type="ARBA" id="ARBA00035036"/>
    </source>
</evidence>
<keyword evidence="4" id="KW-0808">Transferase</keyword>
<dbReference type="Pfam" id="PF04095">
    <property type="entry name" value="NAPRTase"/>
    <property type="match status" value="1"/>
</dbReference>
<comment type="catalytic activity">
    <reaction evidence="8">
        <text>beta-nicotinamide D-ribonucleotide + diphosphate = 5-phospho-alpha-D-ribose 1-diphosphate + nicotinamide + H(+)</text>
        <dbReference type="Rhea" id="RHEA:16149"/>
        <dbReference type="ChEBI" id="CHEBI:14649"/>
        <dbReference type="ChEBI" id="CHEBI:15378"/>
        <dbReference type="ChEBI" id="CHEBI:17154"/>
        <dbReference type="ChEBI" id="CHEBI:33019"/>
        <dbReference type="ChEBI" id="CHEBI:58017"/>
        <dbReference type="EC" id="2.4.2.12"/>
    </reaction>
    <physiologicalReaction direction="right-to-left" evidence="8">
        <dbReference type="Rhea" id="RHEA:16151"/>
    </physiologicalReaction>
</comment>
<evidence type="ECO:0000313" key="11">
    <source>
        <dbReference type="EMBL" id="KKL80101.1"/>
    </source>
</evidence>
<keyword evidence="3" id="KW-0328">Glycosyltransferase</keyword>
<dbReference type="AlphaFoldDB" id="A0A0F9FNP3"/>
<dbReference type="InterPro" id="IPR041525">
    <property type="entry name" value="N/Namide_PRibTrfase"/>
</dbReference>
<evidence type="ECO:0000256" key="1">
    <source>
        <dbReference type="ARBA" id="ARBA00010897"/>
    </source>
</evidence>
<dbReference type="NCBIfam" id="NF006629">
    <property type="entry name" value="PRK09198.1"/>
    <property type="match status" value="1"/>
</dbReference>
<dbReference type="Gene3D" id="3.20.20.70">
    <property type="entry name" value="Aldolase class I"/>
    <property type="match status" value="1"/>
</dbReference>
<sequence>MRKNICLLTDSYKLSHSRMYPPGTEYLHSYFESRGSDGPCGTMDQICFFGLQPLLMEHLVGRVVGDYEIMVADKFAKEHFGQDVFNRDGWTHISHDHRGILPISIRAVPEGTVVNSHNVMMTVENTCPKCAWLVNFLETLLVQVWYPTTVATLSREIKKLIIKYMQRSAGNIEGVDFKLHDFGFRGVSSVESAGLGGAAHLVNFLGTDTLHGIRVAQEYYGADMPGFSIPATEHSIMTARGKDGEDLVLDQVLNEFPEGLVSTVGDSYDMFEYIETILAARKEKILGRKGTLVVRPDSGDPVCMVLEVLDRLEKVFGSTLNSRGFKVLPSQVRVIQGDGIGYAEVRQILEVMMIRDWSAENIAFGMGGALLQKLNRDTLKFAFKLSEITIDGVSHPVFKSPKTDQGKASKAGRMKLIQVFGPDGMSYQTVSPEEKGEDQLVEVFRNGEIFRKYSIDQVRARAEDSLDV</sequence>
<evidence type="ECO:0000256" key="4">
    <source>
        <dbReference type="ARBA" id="ARBA00022679"/>
    </source>
</evidence>
<dbReference type="PANTHER" id="PTHR43816">
    <property type="entry name" value="NICOTINAMIDE PHOSPHORIBOSYLTRANSFERASE"/>
    <property type="match status" value="1"/>
</dbReference>
<dbReference type="GO" id="GO:0009435">
    <property type="term" value="P:NAD+ biosynthetic process"/>
    <property type="evidence" value="ECO:0007669"/>
    <property type="project" value="InterPro"/>
</dbReference>
<evidence type="ECO:0000256" key="8">
    <source>
        <dbReference type="ARBA" id="ARBA00047835"/>
    </source>
</evidence>
<feature type="domain" description="Nicotinate/nicotinamide phosphoribosyltransferase" evidence="9">
    <location>
        <begin position="177"/>
        <end position="447"/>
    </location>
</feature>
<proteinExistence type="inferred from homology"/>
<dbReference type="PANTHER" id="PTHR43816:SF1">
    <property type="entry name" value="NICOTINAMIDE PHOSPHORIBOSYLTRANSFERASE"/>
    <property type="match status" value="1"/>
</dbReference>
<evidence type="ECO:0000256" key="6">
    <source>
        <dbReference type="ARBA" id="ARBA00035024"/>
    </source>
</evidence>
<reference evidence="11" key="1">
    <citation type="journal article" date="2015" name="Nature">
        <title>Complex archaea that bridge the gap between prokaryotes and eukaryotes.</title>
        <authorList>
            <person name="Spang A."/>
            <person name="Saw J.H."/>
            <person name="Jorgensen S.L."/>
            <person name="Zaremba-Niedzwiedzka K."/>
            <person name="Martijn J."/>
            <person name="Lind A.E."/>
            <person name="van Eijk R."/>
            <person name="Schleper C."/>
            <person name="Guy L."/>
            <person name="Ettema T.J."/>
        </authorList>
    </citation>
    <scope>NUCLEOTIDE SEQUENCE</scope>
</reference>
<comment type="similarity">
    <text evidence="1">Belongs to the NAPRTase family.</text>
</comment>
<dbReference type="InterPro" id="IPR041529">
    <property type="entry name" value="DUF5598"/>
</dbReference>
<dbReference type="InterPro" id="IPR036068">
    <property type="entry name" value="Nicotinate_pribotase-like_C"/>
</dbReference>
<evidence type="ECO:0000259" key="9">
    <source>
        <dbReference type="Pfam" id="PF04095"/>
    </source>
</evidence>
<dbReference type="CDD" id="cd01569">
    <property type="entry name" value="PBEF_like"/>
    <property type="match status" value="1"/>
</dbReference>
<comment type="caution">
    <text evidence="11">The sequence shown here is derived from an EMBL/GenBank/DDBJ whole genome shotgun (WGS) entry which is preliminary data.</text>
</comment>
<keyword evidence="2" id="KW-0662">Pyridine nucleotide biosynthesis</keyword>
<dbReference type="InterPro" id="IPR013785">
    <property type="entry name" value="Aldolase_TIM"/>
</dbReference>
<feature type="domain" description="Nicotinamide phosphoribosyltransferase N-terminal" evidence="10">
    <location>
        <begin position="4"/>
        <end position="105"/>
    </location>
</feature>
<dbReference type="EC" id="2.4.2.12" evidence="6"/>
<dbReference type="Pfam" id="PF18127">
    <property type="entry name" value="NAMPT_N"/>
    <property type="match status" value="1"/>
</dbReference>
<dbReference type="InterPro" id="IPR016471">
    <property type="entry name" value="Nicotinamide_PRibTrfase"/>
</dbReference>